<gene>
    <name evidence="2" type="ORF">KQ910_10430</name>
</gene>
<dbReference type="Proteomes" id="UP000727907">
    <property type="component" value="Unassembled WGS sequence"/>
</dbReference>
<reference evidence="2 3" key="1">
    <citation type="submission" date="2021-06" db="EMBL/GenBank/DDBJ databases">
        <authorList>
            <person name="Lee D.H."/>
        </authorList>
    </citation>
    <scope>NUCLEOTIDE SEQUENCE [LARGE SCALE GENOMIC DNA]</scope>
    <source>
        <strain evidence="2 3">MMS21-HV4-11</strain>
    </source>
</reference>
<keyword evidence="1" id="KW-1133">Transmembrane helix</keyword>
<feature type="transmembrane region" description="Helical" evidence="1">
    <location>
        <begin position="12"/>
        <end position="31"/>
    </location>
</feature>
<evidence type="ECO:0000313" key="2">
    <source>
        <dbReference type="EMBL" id="MBU8874181.1"/>
    </source>
</evidence>
<keyword evidence="1" id="KW-0472">Membrane</keyword>
<dbReference type="RefSeq" id="WP_216959270.1">
    <property type="nucleotide sequence ID" value="NZ_JAHOPB010000001.1"/>
</dbReference>
<evidence type="ECO:0008006" key="4">
    <source>
        <dbReference type="Google" id="ProtNLM"/>
    </source>
</evidence>
<organism evidence="2 3">
    <name type="scientific">Reyranella humidisoli</name>
    <dbReference type="NCBI Taxonomy" id="2849149"/>
    <lineage>
        <taxon>Bacteria</taxon>
        <taxon>Pseudomonadati</taxon>
        <taxon>Pseudomonadota</taxon>
        <taxon>Alphaproteobacteria</taxon>
        <taxon>Hyphomicrobiales</taxon>
        <taxon>Reyranellaceae</taxon>
        <taxon>Reyranella</taxon>
    </lineage>
</organism>
<comment type="caution">
    <text evidence="2">The sequence shown here is derived from an EMBL/GenBank/DDBJ whole genome shotgun (WGS) entry which is preliminary data.</text>
</comment>
<sequence>MRTDGTLALLDRWGRAALPGTVLLFFVLLTLAPLRAPYLSDALPLLPALVVFQFSLATPERLPGPLLLVLGVLLDLLLGGPGAPVGVSALGFVLIRAAVVANRRYLVGVPFLFQWIGFCIVCWGFVALVWAFTTLWTWAPIDPVPAMLQYVVVIVIYPLLAPLLARVRARDPLNIPELSRGGARTGETAL</sequence>
<feature type="transmembrane region" description="Helical" evidence="1">
    <location>
        <begin position="111"/>
        <end position="132"/>
    </location>
</feature>
<evidence type="ECO:0000313" key="3">
    <source>
        <dbReference type="Proteomes" id="UP000727907"/>
    </source>
</evidence>
<evidence type="ECO:0000256" key="1">
    <source>
        <dbReference type="SAM" id="Phobius"/>
    </source>
</evidence>
<feature type="transmembrane region" description="Helical" evidence="1">
    <location>
        <begin position="144"/>
        <end position="165"/>
    </location>
</feature>
<dbReference type="EMBL" id="JAHOPB010000001">
    <property type="protein sequence ID" value="MBU8874181.1"/>
    <property type="molecule type" value="Genomic_DNA"/>
</dbReference>
<protein>
    <recommendedName>
        <fullName evidence="4">Rod shape-determining protein MreD</fullName>
    </recommendedName>
</protein>
<accession>A0ABS6IHX0</accession>
<keyword evidence="1" id="KW-0812">Transmembrane</keyword>
<name>A0ABS6IHX0_9HYPH</name>
<keyword evidence="3" id="KW-1185">Reference proteome</keyword>
<feature type="transmembrane region" description="Helical" evidence="1">
    <location>
        <begin position="76"/>
        <end position="99"/>
    </location>
</feature>
<proteinExistence type="predicted"/>